<dbReference type="EMBL" id="CAJOBA010000437">
    <property type="protein sequence ID" value="CAF3531946.1"/>
    <property type="molecule type" value="Genomic_DNA"/>
</dbReference>
<keyword evidence="14" id="KW-1185">Reference proteome</keyword>
<feature type="region of interest" description="Disordered" evidence="9">
    <location>
        <begin position="16"/>
        <end position="52"/>
    </location>
</feature>
<evidence type="ECO:0000313" key="12">
    <source>
        <dbReference type="EMBL" id="CAF3531946.1"/>
    </source>
</evidence>
<dbReference type="Proteomes" id="UP000681722">
    <property type="component" value="Unassembled WGS sequence"/>
</dbReference>
<evidence type="ECO:0008006" key="15">
    <source>
        <dbReference type="Google" id="ProtNLM"/>
    </source>
</evidence>
<feature type="compositionally biased region" description="Polar residues" evidence="9">
    <location>
        <begin position="38"/>
        <end position="48"/>
    </location>
</feature>
<accession>A0A815BMK4</accession>
<dbReference type="EMBL" id="CAJNOQ010011268">
    <property type="protein sequence ID" value="CAF1272401.1"/>
    <property type="molecule type" value="Genomic_DNA"/>
</dbReference>
<keyword evidence="2" id="KW-0812">Transmembrane</keyword>
<dbReference type="InterPro" id="IPR039728">
    <property type="entry name" value="GLG1"/>
</dbReference>
<dbReference type="InterPro" id="IPR017873">
    <property type="entry name" value="Cys-rich_GLG1_repeat_euk"/>
</dbReference>
<proteinExistence type="predicted"/>
<evidence type="ECO:0000256" key="2">
    <source>
        <dbReference type="ARBA" id="ARBA00022692"/>
    </source>
</evidence>
<evidence type="ECO:0000256" key="9">
    <source>
        <dbReference type="SAM" id="MobiDB-lite"/>
    </source>
</evidence>
<dbReference type="GO" id="GO:0000139">
    <property type="term" value="C:Golgi membrane"/>
    <property type="evidence" value="ECO:0007669"/>
    <property type="project" value="InterPro"/>
</dbReference>
<dbReference type="OrthoDB" id="2015434at2759"/>
<sequence>MFTLAFLPLSAERIVKEQKEETEEQKEPPPPDQKTRSQEQSIAQSRSPVASLALSPQCKEDITKYCNKGNQRAISNLKVLQCIDNLDDAVHLIKVECQHLIYEFKFNMTKDERFDDAARQQCKKDIDQLKECEMHEDERGTGRLISCLFDRLSNITEDKCRYFINQMQSVIFNDWTLSEYFLTECKPDITKLQCGRLDDDNKKRLNHDQGAVVSCLSTKFSSLVPECKKQIFRLAEMQSDDYHTDRALYHACRDDRERLCPQVSAGNGRVRIIMLTIVYGEQIVDSCRREMLTHRRMLMSDYTLSSDIKTNCNTEMTNYCGPWLIAGAVGTAEQRSGQMLHCLLKEARIRKNKFDKKCLASLRTLIRAADPGEDVRADPVLERDCQSVINTACSRMKPGESNVIMCLLDNLKSSQMTELCEDRLMEISYFIARDWRLTPKLLRSCKSPLETYCSLEKDWSLDKDMSDTKVGYLLGCLYQQREQLTSECGSELQRLMRIRSKSINLLPEIEDACIQDLGKFCEESDHKGDELKCLQEKYEELDSTCQTAVKNYTADTMTYASLDFLLMKACEPMIQRFCSNVENGNENDMIRCLVQNKNDGTMDSRCKAGIEHHQIVRMFFCIKDVFLSRQFQAQCSSEITDHCPKKRSKAIIIECLADLMLKDVLQPQKTLKIGENCRNELKFELFQRAENINLDPLMRRACKKDIEQLCKEEKAGNAQIIDCLKENRDKIRSKNCYTKLYKREKLDILSPENDYSLKTRCSDFIANFCSNQRKQNILSCLRKNINQATMPPTCHRVVMHRLMILNSDARFNGALQKNCYQDIQTHCKDKIITDDDSDEQEEEEQKLTENKDNDDGDVIDRQMGGRVIECLRSKYADSKDSVLQPQCVTELIDVIQASKTDVKFDVQLYSNCKSILAKQCLGVDDDKEDCLKLLFQKGAIDDGKCKTQIIRIIREGEADIHVDRALASTCQVDIMKYCNDIPLGKGKQLQCLLTYADKSLTKECSKMLKKRKELWDLSGVSSHTFS</sequence>
<keyword evidence="4" id="KW-0677">Repeat</keyword>
<reference evidence="11" key="1">
    <citation type="submission" date="2021-02" db="EMBL/GenBank/DDBJ databases">
        <authorList>
            <person name="Nowell W R."/>
        </authorList>
    </citation>
    <scope>NUCLEOTIDE SEQUENCE</scope>
</reference>
<evidence type="ECO:0000313" key="10">
    <source>
        <dbReference type="EMBL" id="CAF0753061.1"/>
    </source>
</evidence>
<organism evidence="11 14">
    <name type="scientific">Didymodactylos carnosus</name>
    <dbReference type="NCBI Taxonomy" id="1234261"/>
    <lineage>
        <taxon>Eukaryota</taxon>
        <taxon>Metazoa</taxon>
        <taxon>Spiralia</taxon>
        <taxon>Gnathifera</taxon>
        <taxon>Rotifera</taxon>
        <taxon>Eurotatoria</taxon>
        <taxon>Bdelloidea</taxon>
        <taxon>Philodinida</taxon>
        <taxon>Philodinidae</taxon>
        <taxon>Didymodactylos</taxon>
    </lineage>
</organism>
<keyword evidence="6" id="KW-0472">Membrane</keyword>
<comment type="subcellular location">
    <subcellularLocation>
        <location evidence="1">Membrane</location>
        <topology evidence="1">Single-pass type I membrane protein</topology>
    </subcellularLocation>
</comment>
<dbReference type="InterPro" id="IPR001893">
    <property type="entry name" value="Cys-rich_GLG1_repeat"/>
</dbReference>
<name>A0A815BMK4_9BILA</name>
<dbReference type="PANTHER" id="PTHR11884:SF1">
    <property type="entry name" value="GOLGI APPARATUS PROTEIN 1"/>
    <property type="match status" value="1"/>
</dbReference>
<evidence type="ECO:0000313" key="11">
    <source>
        <dbReference type="EMBL" id="CAF1272401.1"/>
    </source>
</evidence>
<keyword evidence="5" id="KW-1133">Transmembrane helix</keyword>
<dbReference type="EMBL" id="CAJNOK010000437">
    <property type="protein sequence ID" value="CAF0753061.1"/>
    <property type="molecule type" value="Genomic_DNA"/>
</dbReference>
<evidence type="ECO:0000256" key="8">
    <source>
        <dbReference type="PROSITE-ProRule" id="PRU00622"/>
    </source>
</evidence>
<dbReference type="Proteomes" id="UP000677228">
    <property type="component" value="Unassembled WGS sequence"/>
</dbReference>
<protein>
    <recommendedName>
        <fullName evidence="15">Golgi apparatus protein 1</fullName>
    </recommendedName>
</protein>
<dbReference type="PROSITE" id="PS51289">
    <property type="entry name" value="GLG1_C_RICH"/>
    <property type="match status" value="5"/>
</dbReference>
<evidence type="ECO:0000256" key="5">
    <source>
        <dbReference type="ARBA" id="ARBA00022989"/>
    </source>
</evidence>
<feature type="repeat" description="Cys-rich GLG1" evidence="8">
    <location>
        <begin position="92"/>
        <end position="156"/>
    </location>
</feature>
<keyword evidence="7" id="KW-0325">Glycoprotein</keyword>
<feature type="repeat" description="Cys-rich GLG1" evidence="8">
    <location>
        <begin position="483"/>
        <end position="542"/>
    </location>
</feature>
<dbReference type="AlphaFoldDB" id="A0A815BMK4"/>
<feature type="repeat" description="Cys-rich GLG1" evidence="8">
    <location>
        <begin position="672"/>
        <end position="732"/>
    </location>
</feature>
<evidence type="ECO:0000256" key="7">
    <source>
        <dbReference type="ARBA" id="ARBA00023180"/>
    </source>
</evidence>
<evidence type="ECO:0000256" key="3">
    <source>
        <dbReference type="ARBA" id="ARBA00022729"/>
    </source>
</evidence>
<feature type="compositionally biased region" description="Basic and acidic residues" evidence="9">
    <location>
        <begin position="16"/>
        <end position="37"/>
    </location>
</feature>
<gene>
    <name evidence="11" type="ORF">GPM918_LOCUS27146</name>
    <name evidence="10" type="ORF">OVA965_LOCUS2124</name>
    <name evidence="13" type="ORF">SRO942_LOCUS27424</name>
    <name evidence="12" type="ORF">TMI583_LOCUS2124</name>
</gene>
<dbReference type="GO" id="GO:0017134">
    <property type="term" value="F:fibroblast growth factor binding"/>
    <property type="evidence" value="ECO:0007669"/>
    <property type="project" value="TreeGrafter"/>
</dbReference>
<keyword evidence="3" id="KW-0732">Signal</keyword>
<feature type="region of interest" description="Disordered" evidence="9">
    <location>
        <begin position="833"/>
        <end position="859"/>
    </location>
</feature>
<dbReference type="Proteomes" id="UP000663829">
    <property type="component" value="Unassembled WGS sequence"/>
</dbReference>
<feature type="repeat" description="Cys-rich GLG1" evidence="8">
    <location>
        <begin position="940"/>
        <end position="1000"/>
    </location>
</feature>
<evidence type="ECO:0000313" key="13">
    <source>
        <dbReference type="EMBL" id="CAF4061614.1"/>
    </source>
</evidence>
<dbReference type="EMBL" id="CAJOBC010024047">
    <property type="protein sequence ID" value="CAF4061614.1"/>
    <property type="molecule type" value="Genomic_DNA"/>
</dbReference>
<evidence type="ECO:0000256" key="6">
    <source>
        <dbReference type="ARBA" id="ARBA00023136"/>
    </source>
</evidence>
<dbReference type="Proteomes" id="UP000682733">
    <property type="component" value="Unassembled WGS sequence"/>
</dbReference>
<comment type="caution">
    <text evidence="11">The sequence shown here is derived from an EMBL/GenBank/DDBJ whole genome shotgun (WGS) entry which is preliminary data.</text>
</comment>
<evidence type="ECO:0000256" key="1">
    <source>
        <dbReference type="ARBA" id="ARBA00004479"/>
    </source>
</evidence>
<dbReference type="Pfam" id="PF00839">
    <property type="entry name" value="Cys_rich_FGFR"/>
    <property type="match status" value="13"/>
</dbReference>
<feature type="repeat" description="Cys-rich GLG1" evidence="8">
    <location>
        <begin position="353"/>
        <end position="415"/>
    </location>
</feature>
<evidence type="ECO:0000313" key="14">
    <source>
        <dbReference type="Proteomes" id="UP000663829"/>
    </source>
</evidence>
<feature type="compositionally biased region" description="Acidic residues" evidence="9">
    <location>
        <begin position="834"/>
        <end position="844"/>
    </location>
</feature>
<dbReference type="PANTHER" id="PTHR11884">
    <property type="entry name" value="SELECTIN LIGAND RELATED"/>
    <property type="match status" value="1"/>
</dbReference>
<evidence type="ECO:0000256" key="4">
    <source>
        <dbReference type="ARBA" id="ARBA00022737"/>
    </source>
</evidence>